<protein>
    <submittedName>
        <fullName evidence="1">Unplaced genomic scaffold scaffold_633, whole genome shotgun sequence</fullName>
    </submittedName>
</protein>
<reference evidence="2" key="3">
    <citation type="submission" date="2015-02" db="EMBL/GenBank/DDBJ databases">
        <title>Evolutionary Origins and Diversification of the Mycorrhizal Mutualists.</title>
        <authorList>
            <consortium name="DOE Joint Genome Institute"/>
            <consortium name="Mycorrhizal Genomics Consortium"/>
            <person name="Kohler A."/>
            <person name="Kuo A."/>
            <person name="Nagy L.G."/>
            <person name="Floudas D."/>
            <person name="Copeland A."/>
            <person name="Barry K.W."/>
            <person name="Cichocki N."/>
            <person name="Veneault-Fourrey C."/>
            <person name="LaButti K."/>
            <person name="Lindquist E.A."/>
            <person name="Lipzen A."/>
            <person name="Lundell T."/>
            <person name="Morin E."/>
            <person name="Murat C."/>
            <person name="Riley R."/>
            <person name="Ohm R."/>
            <person name="Sun H."/>
            <person name="Tunlid A."/>
            <person name="Henrissat B."/>
            <person name="Grigoriev I.V."/>
            <person name="Hibbett D.S."/>
            <person name="Martin F."/>
        </authorList>
    </citation>
    <scope>NUCLEOTIDE SEQUENCE</scope>
    <source>
        <strain evidence="2">441</strain>
    </source>
</reference>
<keyword evidence="3" id="KW-1185">Reference proteome</keyword>
<sequence>IPRISFDFIPPGSDWTVTRKQFPLRLAYATTFNGCQGLTLQRSVVDLCKDPFSHGQLYTALSRV</sequence>
<reference evidence="2 3" key="1">
    <citation type="submission" date="2014-04" db="EMBL/GenBank/DDBJ databases">
        <authorList>
            <consortium name="DOE Joint Genome Institute"/>
            <person name="Kuo A."/>
            <person name="Kohler A."/>
            <person name="Costa M.D."/>
            <person name="Nagy L.G."/>
            <person name="Floudas D."/>
            <person name="Copeland A."/>
            <person name="Barry K.W."/>
            <person name="Cichocki N."/>
            <person name="Veneault-Fourrey C."/>
            <person name="LaButti K."/>
            <person name="Lindquist E.A."/>
            <person name="Lipzen A."/>
            <person name="Lundell T."/>
            <person name="Morin E."/>
            <person name="Murat C."/>
            <person name="Sun H."/>
            <person name="Tunlid A."/>
            <person name="Henrissat B."/>
            <person name="Grigoriev I.V."/>
            <person name="Hibbett D.S."/>
            <person name="Martin F."/>
            <person name="Nordberg H.P."/>
            <person name="Cantor M.N."/>
            <person name="Hua S.X."/>
        </authorList>
    </citation>
    <scope>NUCLEOTIDE SEQUENCE [LARGE SCALE GENOMIC DNA]</scope>
    <source>
        <strain evidence="2 3">441</strain>
    </source>
</reference>
<dbReference type="CDD" id="cd18809">
    <property type="entry name" value="SF1_C_RecD"/>
    <property type="match status" value="1"/>
</dbReference>
<dbReference type="PANTHER" id="PTHR23274">
    <property type="entry name" value="DNA HELICASE-RELATED"/>
    <property type="match status" value="1"/>
</dbReference>
<evidence type="ECO:0000313" key="1">
    <source>
        <dbReference type="EMBL" id="KIK11055.1"/>
    </source>
</evidence>
<proteinExistence type="predicted"/>
<organism evidence="2 3">
    <name type="scientific">Pisolithus microcarpus 441</name>
    <dbReference type="NCBI Taxonomy" id="765257"/>
    <lineage>
        <taxon>Eukaryota</taxon>
        <taxon>Fungi</taxon>
        <taxon>Dikarya</taxon>
        <taxon>Basidiomycota</taxon>
        <taxon>Agaricomycotina</taxon>
        <taxon>Agaricomycetes</taxon>
        <taxon>Agaricomycetidae</taxon>
        <taxon>Boletales</taxon>
        <taxon>Sclerodermatineae</taxon>
        <taxon>Pisolithaceae</taxon>
        <taxon>Pisolithus</taxon>
    </lineage>
</organism>
<gene>
    <name evidence="2" type="ORF">PISMIDRAFT_123396</name>
    <name evidence="1" type="ORF">PISMIDRAFT_123426</name>
</gene>
<evidence type="ECO:0000313" key="3">
    <source>
        <dbReference type="Proteomes" id="UP000054018"/>
    </source>
</evidence>
<dbReference type="HOGENOM" id="CLU_2873957_0_0_1"/>
<dbReference type="STRING" id="765257.A0A0C9YL80"/>
<dbReference type="Proteomes" id="UP000054018">
    <property type="component" value="Unassembled WGS sequence"/>
</dbReference>
<dbReference type="OrthoDB" id="3353471at2759"/>
<reference evidence="3" key="2">
    <citation type="submission" date="2015-01" db="EMBL/GenBank/DDBJ databases">
        <title>Evolutionary Origins and Diversification of the Mycorrhizal Mutualists.</title>
        <authorList>
            <consortium name="DOE Joint Genome Institute"/>
            <consortium name="Mycorrhizal Genomics Consortium"/>
            <person name="Kohler A."/>
            <person name="Kuo A."/>
            <person name="Nagy L.G."/>
            <person name="Floudas D."/>
            <person name="Copeland A."/>
            <person name="Barry K.W."/>
            <person name="Cichocki N."/>
            <person name="Veneault-Fourrey C."/>
            <person name="LaButti K."/>
            <person name="Lindquist E.A."/>
            <person name="Lipzen A."/>
            <person name="Lundell T."/>
            <person name="Morin E."/>
            <person name="Murat C."/>
            <person name="Riley R."/>
            <person name="Ohm R."/>
            <person name="Sun H."/>
            <person name="Tunlid A."/>
            <person name="Henrissat B."/>
            <person name="Grigoriev I.V."/>
            <person name="Hibbett D.S."/>
            <person name="Martin F."/>
        </authorList>
    </citation>
    <scope>NUCLEOTIDE SEQUENCE [LARGE SCALE GENOMIC DNA]</scope>
    <source>
        <strain evidence="1 3">441</strain>
    </source>
</reference>
<dbReference type="SUPFAM" id="SSF52540">
    <property type="entry name" value="P-loop containing nucleoside triphosphate hydrolases"/>
    <property type="match status" value="1"/>
</dbReference>
<evidence type="ECO:0000313" key="2">
    <source>
        <dbReference type="EMBL" id="KIK11062.1"/>
    </source>
</evidence>
<feature type="non-terminal residue" evidence="2">
    <location>
        <position position="1"/>
    </location>
</feature>
<dbReference type="InterPro" id="IPR027417">
    <property type="entry name" value="P-loop_NTPase"/>
</dbReference>
<dbReference type="AlphaFoldDB" id="A0A0C9YL80"/>
<dbReference type="PANTHER" id="PTHR23274:SF11">
    <property type="entry name" value="ATP-DEPENDENT DNA HELICASE PIF1"/>
    <property type="match status" value="1"/>
</dbReference>
<accession>A0A0C9YL80</accession>
<name>A0A0C9YL80_9AGAM</name>
<dbReference type="EMBL" id="KN834317">
    <property type="protein sequence ID" value="KIK11055.1"/>
    <property type="molecule type" value="Genomic_DNA"/>
</dbReference>
<dbReference type="EMBL" id="KN834314">
    <property type="protein sequence ID" value="KIK11062.1"/>
    <property type="molecule type" value="Genomic_DNA"/>
</dbReference>